<dbReference type="EMBL" id="DVHK01000078">
    <property type="protein sequence ID" value="HIR67121.1"/>
    <property type="molecule type" value="Genomic_DNA"/>
</dbReference>
<sequence>MEILIQKMLRLWDPYDLYCFPDDEYDSYAKEIFEFTNNKSLTFEDLSDFVFKLLKDGLKVKDSSDEYIEIEKLDKAGCNRFAELYFAILN</sequence>
<evidence type="ECO:0008006" key="3">
    <source>
        <dbReference type="Google" id="ProtNLM"/>
    </source>
</evidence>
<dbReference type="AlphaFoldDB" id="A0A9D1E6A9"/>
<accession>A0A9D1E6A9</accession>
<organism evidence="1 2">
    <name type="scientific">Candidatus Coproplasma avicola</name>
    <dbReference type="NCBI Taxonomy" id="2840744"/>
    <lineage>
        <taxon>Bacteria</taxon>
        <taxon>Bacillati</taxon>
        <taxon>Bacillota</taxon>
        <taxon>Clostridia</taxon>
        <taxon>Eubacteriales</taxon>
        <taxon>Candidatus Coproplasma</taxon>
    </lineage>
</organism>
<reference evidence="1" key="1">
    <citation type="submission" date="2020-10" db="EMBL/GenBank/DDBJ databases">
        <authorList>
            <person name="Gilroy R."/>
        </authorList>
    </citation>
    <scope>NUCLEOTIDE SEQUENCE</scope>
    <source>
        <strain evidence="1">ChiW16-3235</strain>
    </source>
</reference>
<evidence type="ECO:0000313" key="2">
    <source>
        <dbReference type="Proteomes" id="UP000823913"/>
    </source>
</evidence>
<gene>
    <name evidence="1" type="ORF">IAB94_03610</name>
</gene>
<proteinExistence type="predicted"/>
<reference evidence="1" key="2">
    <citation type="journal article" date="2021" name="PeerJ">
        <title>Extensive microbial diversity within the chicken gut microbiome revealed by metagenomics and culture.</title>
        <authorList>
            <person name="Gilroy R."/>
            <person name="Ravi A."/>
            <person name="Getino M."/>
            <person name="Pursley I."/>
            <person name="Horton D.L."/>
            <person name="Alikhan N.F."/>
            <person name="Baker D."/>
            <person name="Gharbi K."/>
            <person name="Hall N."/>
            <person name="Watson M."/>
            <person name="Adriaenssens E.M."/>
            <person name="Foster-Nyarko E."/>
            <person name="Jarju S."/>
            <person name="Secka A."/>
            <person name="Antonio M."/>
            <person name="Oren A."/>
            <person name="Chaudhuri R.R."/>
            <person name="La Ragione R."/>
            <person name="Hildebrand F."/>
            <person name="Pallen M.J."/>
        </authorList>
    </citation>
    <scope>NUCLEOTIDE SEQUENCE</scope>
    <source>
        <strain evidence="1">ChiW16-3235</strain>
    </source>
</reference>
<comment type="caution">
    <text evidence="1">The sequence shown here is derived from an EMBL/GenBank/DDBJ whole genome shotgun (WGS) entry which is preliminary data.</text>
</comment>
<evidence type="ECO:0000313" key="1">
    <source>
        <dbReference type="EMBL" id="HIR67121.1"/>
    </source>
</evidence>
<protein>
    <recommendedName>
        <fullName evidence="3">DUF1871 family protein</fullName>
    </recommendedName>
</protein>
<name>A0A9D1E6A9_9FIRM</name>
<dbReference type="Proteomes" id="UP000823913">
    <property type="component" value="Unassembled WGS sequence"/>
</dbReference>